<feature type="compositionally biased region" description="Low complexity" evidence="1">
    <location>
        <begin position="268"/>
        <end position="299"/>
    </location>
</feature>
<evidence type="ECO:0000256" key="1">
    <source>
        <dbReference type="SAM" id="MobiDB-lite"/>
    </source>
</evidence>
<accession>A0A2L1GR23</accession>
<reference evidence="4 5" key="1">
    <citation type="journal article" date="2018" name="MBio">
        <title>Insights into the evolution of host association through the isolation and characterization of a novel human periodontal pathobiont, Desulfobulbus oralis.</title>
        <authorList>
            <person name="Cross K.L."/>
            <person name="Chirania P."/>
            <person name="Xiong W."/>
            <person name="Beall C.J."/>
            <person name="Elkins J.G."/>
            <person name="Giannone R.J."/>
            <person name="Griffen A.L."/>
            <person name="Guss A.M."/>
            <person name="Hettich R.L."/>
            <person name="Joshi S.S."/>
            <person name="Mokrzan E.M."/>
            <person name="Martin R.K."/>
            <person name="Zhulin I.B."/>
            <person name="Leys E.J."/>
            <person name="Podar M."/>
        </authorList>
    </citation>
    <scope>NUCLEOTIDE SEQUENCE [LARGE SCALE GENOMIC DNA]</scope>
    <source>
        <strain evidence="4 5">ORNL</strain>
    </source>
</reference>
<evidence type="ECO:0000313" key="5">
    <source>
        <dbReference type="Proteomes" id="UP000239867"/>
    </source>
</evidence>
<keyword evidence="2" id="KW-1133">Transmembrane helix</keyword>
<dbReference type="KEGG" id="deo:CAY53_11795"/>
<feature type="domain" description="AMIN" evidence="3">
    <location>
        <begin position="80"/>
        <end position="169"/>
    </location>
</feature>
<dbReference type="Gene3D" id="2.60.40.3500">
    <property type="match status" value="1"/>
</dbReference>
<sequence>MLHASPEKKRAIVPGSMKNTCFLSGNCVSLSERFCRFQSHFRLIKIMKILFSTMFGWLAPAFFLIFCASASVQAAQLQKIEHRSGANGEEVVLSFDAAVHPKTFTMNGSNPRMVFDFPDTQTGRGVRNLSPKSAVVKGLRVGVHRDGGLKTRLVMDLATASAKPSYSVSGNTVVIHLGNKAGRTAAHEEAPTRLQPQNARKKSPAQTRAPAAADQPASAPAGSATPKGRKKEQARPAPPKTPESPAQESEAKAPDQKAAAEKAEQDEPAAGQQAAQPAQPEAAAPAAAVDQQAPQAAATEPPYLSAIQFDPDSPKGELVQFRLNGFYPPVLRSVETGTPQVICEFSNLEVAPALEGPLKISGKLVQAIRMDKSAGSGKVRVFIELLPNKRYNLQQVFFKEDNFFVLIINAAQD</sequence>
<keyword evidence="2" id="KW-0472">Membrane</keyword>
<proteinExistence type="predicted"/>
<feature type="region of interest" description="Disordered" evidence="1">
    <location>
        <begin position="182"/>
        <end position="299"/>
    </location>
</feature>
<protein>
    <recommendedName>
        <fullName evidence="3">AMIN domain-containing protein</fullName>
    </recommendedName>
</protein>
<keyword evidence="5" id="KW-1185">Reference proteome</keyword>
<organism evidence="4 5">
    <name type="scientific">Desulfobulbus oralis</name>
    <dbReference type="NCBI Taxonomy" id="1986146"/>
    <lineage>
        <taxon>Bacteria</taxon>
        <taxon>Pseudomonadati</taxon>
        <taxon>Thermodesulfobacteriota</taxon>
        <taxon>Desulfobulbia</taxon>
        <taxon>Desulfobulbales</taxon>
        <taxon>Desulfobulbaceae</taxon>
        <taxon>Desulfobulbus</taxon>
    </lineage>
</organism>
<dbReference type="OrthoDB" id="5432822at2"/>
<dbReference type="InterPro" id="IPR021731">
    <property type="entry name" value="AMIN_dom"/>
</dbReference>
<evidence type="ECO:0000259" key="3">
    <source>
        <dbReference type="Pfam" id="PF11741"/>
    </source>
</evidence>
<dbReference type="Proteomes" id="UP000239867">
    <property type="component" value="Chromosome"/>
</dbReference>
<dbReference type="Pfam" id="PF11741">
    <property type="entry name" value="AMIN"/>
    <property type="match status" value="1"/>
</dbReference>
<keyword evidence="2" id="KW-0812">Transmembrane</keyword>
<gene>
    <name evidence="4" type="ORF">CAY53_11795</name>
</gene>
<feature type="compositionally biased region" description="Basic and acidic residues" evidence="1">
    <location>
        <begin position="249"/>
        <end position="265"/>
    </location>
</feature>
<evidence type="ECO:0000256" key="2">
    <source>
        <dbReference type="SAM" id="Phobius"/>
    </source>
</evidence>
<dbReference type="AlphaFoldDB" id="A0A2L1GR23"/>
<evidence type="ECO:0000313" key="4">
    <source>
        <dbReference type="EMBL" id="AVD72074.1"/>
    </source>
</evidence>
<feature type="compositionally biased region" description="Low complexity" evidence="1">
    <location>
        <begin position="204"/>
        <end position="224"/>
    </location>
</feature>
<dbReference type="EMBL" id="CP021255">
    <property type="protein sequence ID" value="AVD72074.1"/>
    <property type="molecule type" value="Genomic_DNA"/>
</dbReference>
<feature type="transmembrane region" description="Helical" evidence="2">
    <location>
        <begin position="49"/>
        <end position="72"/>
    </location>
</feature>
<name>A0A2L1GR23_9BACT</name>